<dbReference type="AlphaFoldDB" id="A0A060YL11"/>
<reference evidence="3" key="2">
    <citation type="submission" date="2014-03" db="EMBL/GenBank/DDBJ databases">
        <authorList>
            <person name="Genoscope - CEA"/>
        </authorList>
    </citation>
    <scope>NUCLEOTIDE SEQUENCE</scope>
</reference>
<dbReference type="InterPro" id="IPR005492">
    <property type="entry name" value="EPTP"/>
</dbReference>
<proteinExistence type="predicted"/>
<keyword evidence="2" id="KW-0677">Repeat</keyword>
<evidence type="ECO:0000256" key="1">
    <source>
        <dbReference type="ARBA" id="ARBA00022729"/>
    </source>
</evidence>
<feature type="non-terminal residue" evidence="3">
    <location>
        <position position="1"/>
    </location>
</feature>
<accession>A0A060YL11</accession>
<dbReference type="PROSITE" id="PS50912">
    <property type="entry name" value="EAR"/>
    <property type="match status" value="1"/>
</dbReference>
<dbReference type="Pfam" id="PF03736">
    <property type="entry name" value="EPTP"/>
    <property type="match status" value="1"/>
</dbReference>
<keyword evidence="1" id="KW-0732">Signal</keyword>
<evidence type="ECO:0000256" key="2">
    <source>
        <dbReference type="ARBA" id="ARBA00022737"/>
    </source>
</evidence>
<dbReference type="STRING" id="8022.A0A060YL11"/>
<dbReference type="EMBL" id="FR913213">
    <property type="protein sequence ID" value="CDQ92416.1"/>
    <property type="molecule type" value="Genomic_DNA"/>
</dbReference>
<dbReference type="PaxDb" id="8022-A0A060YL11"/>
<reference evidence="3" key="1">
    <citation type="journal article" date="2014" name="Nat. Commun.">
        <title>The rainbow trout genome provides novel insights into evolution after whole-genome duplication in vertebrates.</title>
        <authorList>
            <person name="Berthelot C."/>
            <person name="Brunet F."/>
            <person name="Chalopin D."/>
            <person name="Juanchich A."/>
            <person name="Bernard M."/>
            <person name="Noel B."/>
            <person name="Bento P."/>
            <person name="Da Silva C."/>
            <person name="Labadie K."/>
            <person name="Alberti A."/>
            <person name="Aury J.M."/>
            <person name="Louis A."/>
            <person name="Dehais P."/>
            <person name="Bardou P."/>
            <person name="Montfort J."/>
            <person name="Klopp C."/>
            <person name="Cabau C."/>
            <person name="Gaspin C."/>
            <person name="Thorgaard G.H."/>
            <person name="Boussaha M."/>
            <person name="Quillet E."/>
            <person name="Guyomard R."/>
            <person name="Galiana D."/>
            <person name="Bobe J."/>
            <person name="Volff J.N."/>
            <person name="Genet C."/>
            <person name="Wincker P."/>
            <person name="Jaillon O."/>
            <person name="Roest Crollius H."/>
            <person name="Guiguen Y."/>
        </authorList>
    </citation>
    <scope>NUCLEOTIDE SEQUENCE [LARGE SCALE GENOMIC DNA]</scope>
</reference>
<dbReference type="Proteomes" id="UP000193380">
    <property type="component" value="Unassembled WGS sequence"/>
</dbReference>
<gene>
    <name evidence="3" type="ORF">GSONMT00052430001</name>
</gene>
<dbReference type="PANTHER" id="PTHR15261:SF5">
    <property type="entry name" value="THROMBOSPONDIN-TYPE LAMININ G DOMAIN AND EAR REPEAT-CONTAINING PROTEIN"/>
    <property type="match status" value="1"/>
</dbReference>
<evidence type="ECO:0000313" key="3">
    <source>
        <dbReference type="EMBL" id="CDQ92416.1"/>
    </source>
</evidence>
<dbReference type="InterPro" id="IPR009039">
    <property type="entry name" value="EAR"/>
</dbReference>
<dbReference type="GO" id="GO:0007165">
    <property type="term" value="P:signal transduction"/>
    <property type="evidence" value="ECO:0007669"/>
    <property type="project" value="TreeGrafter"/>
</dbReference>
<protein>
    <submittedName>
        <fullName evidence="3">Uncharacterized protein</fullName>
    </submittedName>
</protein>
<organism evidence="3 4">
    <name type="scientific">Oncorhynchus mykiss</name>
    <name type="common">Rainbow trout</name>
    <name type="synonym">Salmo gairdneri</name>
    <dbReference type="NCBI Taxonomy" id="8022"/>
    <lineage>
        <taxon>Eukaryota</taxon>
        <taxon>Metazoa</taxon>
        <taxon>Chordata</taxon>
        <taxon>Craniata</taxon>
        <taxon>Vertebrata</taxon>
        <taxon>Euteleostomi</taxon>
        <taxon>Actinopterygii</taxon>
        <taxon>Neopterygii</taxon>
        <taxon>Teleostei</taxon>
        <taxon>Protacanthopterygii</taxon>
        <taxon>Salmoniformes</taxon>
        <taxon>Salmonidae</taxon>
        <taxon>Salmoninae</taxon>
        <taxon>Oncorhynchus</taxon>
    </lineage>
</organism>
<dbReference type="PANTHER" id="PTHR15261">
    <property type="entry name" value="THROMBOSPONDIN-TYPE LAMININ G DOMAIN AND EAR REPEAT-CONTAINING"/>
    <property type="match status" value="1"/>
</dbReference>
<name>A0A060YL11_ONCMY</name>
<evidence type="ECO:0000313" key="4">
    <source>
        <dbReference type="Proteomes" id="UP000193380"/>
    </source>
</evidence>
<sequence length="211" mass="24483">HQCWLGVVNTSQYWLGAVNTHQCWLGVVNTSQCWLGAVNTHQCCFPKHLVTRHVRQLNRIIRINSIPFTSIEMKFDSMLSLLRNRGRSPPCAKAEEGQLWFNTLKKGLFLCDGRLWMPLLQEKERLDYVEDYQDLYTNSETFDIEVFHIPSQGLFAATANRETKPGSGIYKWVDGKFQVYQNIVTYEARAWKYFTVGNKVSTCLGMVYDQK</sequence>